<comment type="caution">
    <text evidence="2">The sequence shown here is derived from an EMBL/GenBank/DDBJ whole genome shotgun (WGS) entry which is preliminary data.</text>
</comment>
<evidence type="ECO:0000313" key="2">
    <source>
        <dbReference type="EMBL" id="NMB91382.1"/>
    </source>
</evidence>
<name>A0A7X9E6K1_UNCKA</name>
<keyword evidence="1" id="KW-0472">Membrane</keyword>
<evidence type="ECO:0000256" key="1">
    <source>
        <dbReference type="SAM" id="Phobius"/>
    </source>
</evidence>
<accession>A0A7X9E6K1</accession>
<gene>
    <name evidence="2" type="ORF">GYA37_00880</name>
</gene>
<proteinExistence type="predicted"/>
<dbReference type="EMBL" id="JAAZNV010000006">
    <property type="protein sequence ID" value="NMB91382.1"/>
    <property type="molecule type" value="Genomic_DNA"/>
</dbReference>
<evidence type="ECO:0000313" key="3">
    <source>
        <dbReference type="Proteomes" id="UP000590542"/>
    </source>
</evidence>
<feature type="transmembrane region" description="Helical" evidence="1">
    <location>
        <begin position="12"/>
        <end position="33"/>
    </location>
</feature>
<dbReference type="Proteomes" id="UP000590542">
    <property type="component" value="Unassembled WGS sequence"/>
</dbReference>
<dbReference type="AlphaFoldDB" id="A0A7X9E6K1"/>
<sequence>MKSNKWDTSSILRIILAIACIISITFGIINIYYSNNLRKDQPTQEHCAKAGESPISNLDMTTGKVNPNIKTKDCCLELKKIERKQTINIENSNICGKNIGTLNYICSPCGNNICDTQYEDHCNCPQDCKQ</sequence>
<organism evidence="2 3">
    <name type="scientific">candidate division WWE3 bacterium</name>
    <dbReference type="NCBI Taxonomy" id="2053526"/>
    <lineage>
        <taxon>Bacteria</taxon>
        <taxon>Katanobacteria</taxon>
    </lineage>
</organism>
<keyword evidence="1" id="KW-0812">Transmembrane</keyword>
<reference evidence="2 3" key="1">
    <citation type="journal article" date="2020" name="Biotechnol. Biofuels">
        <title>New insights from the biogas microbiome by comprehensive genome-resolved metagenomics of nearly 1600 species originating from multiple anaerobic digesters.</title>
        <authorList>
            <person name="Campanaro S."/>
            <person name="Treu L."/>
            <person name="Rodriguez-R L.M."/>
            <person name="Kovalovszki A."/>
            <person name="Ziels R.M."/>
            <person name="Maus I."/>
            <person name="Zhu X."/>
            <person name="Kougias P.G."/>
            <person name="Basile A."/>
            <person name="Luo G."/>
            <person name="Schluter A."/>
            <person name="Konstantinidis K.T."/>
            <person name="Angelidaki I."/>
        </authorList>
    </citation>
    <scope>NUCLEOTIDE SEQUENCE [LARGE SCALE GENOMIC DNA]</scope>
    <source>
        <strain evidence="2">AS27yjCOA_202</strain>
    </source>
</reference>
<protein>
    <submittedName>
        <fullName evidence="2">Uncharacterized protein</fullName>
    </submittedName>
</protein>
<keyword evidence="1" id="KW-1133">Transmembrane helix</keyword>